<gene>
    <name evidence="2" type="ORF">GM418_18110</name>
</gene>
<feature type="transmembrane region" description="Helical" evidence="1">
    <location>
        <begin position="71"/>
        <end position="94"/>
    </location>
</feature>
<organism evidence="2 3">
    <name type="scientific">Maribellus comscasis</name>
    <dbReference type="NCBI Taxonomy" id="2681766"/>
    <lineage>
        <taxon>Bacteria</taxon>
        <taxon>Pseudomonadati</taxon>
        <taxon>Bacteroidota</taxon>
        <taxon>Bacteroidia</taxon>
        <taxon>Marinilabiliales</taxon>
        <taxon>Prolixibacteraceae</taxon>
        <taxon>Maribellus</taxon>
    </lineage>
</organism>
<dbReference type="RefSeq" id="WP_158868657.1">
    <property type="nucleotide sequence ID" value="NZ_CP046401.1"/>
</dbReference>
<evidence type="ECO:0000256" key="1">
    <source>
        <dbReference type="SAM" id="Phobius"/>
    </source>
</evidence>
<evidence type="ECO:0000313" key="2">
    <source>
        <dbReference type="EMBL" id="QGY45514.1"/>
    </source>
</evidence>
<dbReference type="EMBL" id="CP046401">
    <property type="protein sequence ID" value="QGY45514.1"/>
    <property type="molecule type" value="Genomic_DNA"/>
</dbReference>
<dbReference type="Proteomes" id="UP000428260">
    <property type="component" value="Chromosome"/>
</dbReference>
<dbReference type="AlphaFoldDB" id="A0A6I6K687"/>
<accession>A0A6I6K687</accession>
<dbReference type="KEGG" id="mcos:GM418_18110"/>
<protein>
    <submittedName>
        <fullName evidence="2">Uncharacterized protein</fullName>
    </submittedName>
</protein>
<name>A0A6I6K687_9BACT</name>
<reference evidence="2 3" key="1">
    <citation type="submission" date="2019-11" db="EMBL/GenBank/DDBJ databases">
        <authorList>
            <person name="Zheng R.K."/>
            <person name="Sun C.M."/>
        </authorList>
    </citation>
    <scope>NUCLEOTIDE SEQUENCE [LARGE SCALE GENOMIC DNA]</scope>
    <source>
        <strain evidence="2 3">WC007</strain>
    </source>
</reference>
<keyword evidence="1" id="KW-0472">Membrane</keyword>
<evidence type="ECO:0000313" key="3">
    <source>
        <dbReference type="Proteomes" id="UP000428260"/>
    </source>
</evidence>
<proteinExistence type="predicted"/>
<sequence length="137" mass="16007">MKLLRFILLFTVLGGCLYVLFFQPELLGINLSKNSDFPLGSLVSWFIIITFVLFVYLVLPAESKTKSDKKYKTISAVFILISALWGVFSRILAGNWSWVFNDMRNFYVWVLFTTILILVPSAIFIVHIFRRIFRKNR</sequence>
<keyword evidence="1" id="KW-0812">Transmembrane</keyword>
<keyword evidence="1" id="KW-1133">Transmembrane helix</keyword>
<feature type="transmembrane region" description="Helical" evidence="1">
    <location>
        <begin position="37"/>
        <end position="59"/>
    </location>
</feature>
<keyword evidence="3" id="KW-1185">Reference proteome</keyword>
<feature type="transmembrane region" description="Helical" evidence="1">
    <location>
        <begin position="106"/>
        <end position="129"/>
    </location>
</feature>
<dbReference type="PROSITE" id="PS51257">
    <property type="entry name" value="PROKAR_LIPOPROTEIN"/>
    <property type="match status" value="1"/>
</dbReference>